<name>A0A8S9QG38_BRACR</name>
<dbReference type="AlphaFoldDB" id="A0A8S9QG38"/>
<reference evidence="2" key="1">
    <citation type="submission" date="2019-12" db="EMBL/GenBank/DDBJ databases">
        <title>Genome sequencing and annotation of Brassica cretica.</title>
        <authorList>
            <person name="Studholme D.J."/>
            <person name="Sarris P."/>
        </authorList>
    </citation>
    <scope>NUCLEOTIDE SEQUENCE</scope>
    <source>
        <strain evidence="2">PFS-109/04</strain>
        <tissue evidence="2">Leaf</tissue>
    </source>
</reference>
<evidence type="ECO:0000313" key="3">
    <source>
        <dbReference type="Proteomes" id="UP000712600"/>
    </source>
</evidence>
<proteinExistence type="predicted"/>
<sequence length="234" mass="26680">MQPLQRSARLQQAMEITETPPVLFPSPGLSTSRKRQRKRCSSSAAPPPESPSPDVGSLFASSDDEDDNFLPKDPRYEASREIFQARSREFPDLLRPKRKPITARFISVAATERYKALKHRNFVTQQSISLTEERLSDVKKVVVDAGLIYTVINSDSFQPTVVREFVANLLDVDERDDGDDVYVRGSLVDFSPSLINSMYYIRGFEEDPNWLDENIDQVFALLADNRIKCWENMS</sequence>
<feature type="compositionally biased region" description="Polar residues" evidence="1">
    <location>
        <begin position="1"/>
        <end position="10"/>
    </location>
</feature>
<comment type="caution">
    <text evidence="2">The sequence shown here is derived from an EMBL/GenBank/DDBJ whole genome shotgun (WGS) entry which is preliminary data.</text>
</comment>
<dbReference type="EMBL" id="QGKX02001290">
    <property type="protein sequence ID" value="KAF3541247.1"/>
    <property type="molecule type" value="Genomic_DNA"/>
</dbReference>
<organism evidence="2 3">
    <name type="scientific">Brassica cretica</name>
    <name type="common">Mustard</name>
    <dbReference type="NCBI Taxonomy" id="69181"/>
    <lineage>
        <taxon>Eukaryota</taxon>
        <taxon>Viridiplantae</taxon>
        <taxon>Streptophyta</taxon>
        <taxon>Embryophyta</taxon>
        <taxon>Tracheophyta</taxon>
        <taxon>Spermatophyta</taxon>
        <taxon>Magnoliopsida</taxon>
        <taxon>eudicotyledons</taxon>
        <taxon>Gunneridae</taxon>
        <taxon>Pentapetalae</taxon>
        <taxon>rosids</taxon>
        <taxon>malvids</taxon>
        <taxon>Brassicales</taxon>
        <taxon>Brassicaceae</taxon>
        <taxon>Brassiceae</taxon>
        <taxon>Brassica</taxon>
    </lineage>
</organism>
<evidence type="ECO:0000313" key="2">
    <source>
        <dbReference type="EMBL" id="KAF3541247.1"/>
    </source>
</evidence>
<feature type="region of interest" description="Disordered" evidence="1">
    <location>
        <begin position="1"/>
        <end position="74"/>
    </location>
</feature>
<protein>
    <submittedName>
        <fullName evidence="2">Uncharacterized protein</fullName>
    </submittedName>
</protein>
<accession>A0A8S9QG38</accession>
<dbReference type="Proteomes" id="UP000712600">
    <property type="component" value="Unassembled WGS sequence"/>
</dbReference>
<gene>
    <name evidence="2" type="ORF">F2Q69_00022220</name>
</gene>
<evidence type="ECO:0000256" key="1">
    <source>
        <dbReference type="SAM" id="MobiDB-lite"/>
    </source>
</evidence>